<reference evidence="6 7" key="1">
    <citation type="submission" date="2018-06" db="EMBL/GenBank/DDBJ databases">
        <authorList>
            <consortium name="Pathogen Informatics"/>
            <person name="Doyle S."/>
        </authorList>
    </citation>
    <scope>NUCLEOTIDE SEQUENCE [LARGE SCALE GENOMIC DNA]</scope>
    <source>
        <strain evidence="5 9">NCTC204</strain>
        <strain evidence="4 7">NCTC8849</strain>
        <strain evidence="2 6">NCTC9601</strain>
        <strain evidence="3 8">NCTC9637</strain>
    </source>
</reference>
<keyword evidence="4" id="KW-0067">ATP-binding</keyword>
<keyword evidence="4" id="KW-0347">Helicase</keyword>
<evidence type="ECO:0000313" key="9">
    <source>
        <dbReference type="Proteomes" id="UP000255192"/>
    </source>
</evidence>
<dbReference type="GO" id="GO:0004386">
    <property type="term" value="F:helicase activity"/>
    <property type="evidence" value="ECO:0007669"/>
    <property type="project" value="UniProtKB-KW"/>
</dbReference>
<dbReference type="SUPFAM" id="SSF47781">
    <property type="entry name" value="RuvA domain 2-like"/>
    <property type="match status" value="1"/>
</dbReference>
<feature type="domain" description="ATP-dependent RecD2 DNA helicase OB-fold" evidence="1">
    <location>
        <begin position="13"/>
        <end position="84"/>
    </location>
</feature>
<dbReference type="Pfam" id="PF23139">
    <property type="entry name" value="OB_YrrC"/>
    <property type="match status" value="1"/>
</dbReference>
<protein>
    <submittedName>
        <fullName evidence="4">Helicase, RecD/TraA family</fullName>
    </submittedName>
</protein>
<dbReference type="EMBL" id="UGLB01000001">
    <property type="protein sequence ID" value="STT45273.1"/>
    <property type="molecule type" value="Genomic_DNA"/>
</dbReference>
<proteinExistence type="predicted"/>
<evidence type="ECO:0000313" key="3">
    <source>
        <dbReference type="EMBL" id="STT45273.1"/>
    </source>
</evidence>
<dbReference type="EMBL" id="UGLC01000005">
    <property type="protein sequence ID" value="STU51491.1"/>
    <property type="molecule type" value="Genomic_DNA"/>
</dbReference>
<dbReference type="EMBL" id="UASN01000019">
    <property type="protein sequence ID" value="SPX55322.1"/>
    <property type="molecule type" value="Genomic_DNA"/>
</dbReference>
<dbReference type="InterPro" id="IPR055446">
    <property type="entry name" value="RecD2_N_OB"/>
</dbReference>
<sequence length="193" mass="20916">MENVNRPTSPLEPLSGLVERVTYHNGENGFCVLRLKVKGERDLITVVGHTPSVPPGEYASASGQWLMDKAHGRQFKATFLKIAPPTTLAGIERYLGSGMVKGIGPAYSARLVRAFGADVFDVIEKEPSRLREVGGIGAKRANKIISGWGSDRVAAITANFSPLPPSRINERLCNYPCPNVTMRPCALQKCIAI</sequence>
<evidence type="ECO:0000313" key="7">
    <source>
        <dbReference type="Proteomes" id="UP000254799"/>
    </source>
</evidence>
<dbReference type="EMBL" id="UGMD01000003">
    <property type="protein sequence ID" value="STY78587.1"/>
    <property type="molecule type" value="Genomic_DNA"/>
</dbReference>
<evidence type="ECO:0000313" key="5">
    <source>
        <dbReference type="EMBL" id="STY78587.1"/>
    </source>
</evidence>
<dbReference type="RefSeq" id="WP_050511156.1">
    <property type="nucleotide sequence ID" value="NZ_KN046819.1"/>
</dbReference>
<dbReference type="Gene3D" id="1.10.150.20">
    <property type="entry name" value="5' to 3' exonuclease, C-terminal subdomain"/>
    <property type="match status" value="1"/>
</dbReference>
<dbReference type="Proteomes" id="UP000251123">
    <property type="component" value="Unassembled WGS sequence"/>
</dbReference>
<dbReference type="Proteomes" id="UP000255192">
    <property type="component" value="Unassembled WGS sequence"/>
</dbReference>
<evidence type="ECO:0000313" key="6">
    <source>
        <dbReference type="Proteomes" id="UP000251123"/>
    </source>
</evidence>
<dbReference type="Proteomes" id="UP000255099">
    <property type="component" value="Unassembled WGS sequence"/>
</dbReference>
<dbReference type="InterPro" id="IPR010994">
    <property type="entry name" value="RuvA_2-like"/>
</dbReference>
<organism evidence="4 7">
    <name type="scientific">Klebsiella pneumoniae</name>
    <dbReference type="NCBI Taxonomy" id="573"/>
    <lineage>
        <taxon>Bacteria</taxon>
        <taxon>Pseudomonadati</taxon>
        <taxon>Pseudomonadota</taxon>
        <taxon>Gammaproteobacteria</taxon>
        <taxon>Enterobacterales</taxon>
        <taxon>Enterobacteriaceae</taxon>
        <taxon>Klebsiella/Raoultella group</taxon>
        <taxon>Klebsiella</taxon>
        <taxon>Klebsiella pneumoniae complex</taxon>
    </lineage>
</organism>
<keyword evidence="4" id="KW-0547">Nucleotide-binding</keyword>
<dbReference type="Pfam" id="PF14520">
    <property type="entry name" value="HHH_5"/>
    <property type="match status" value="1"/>
</dbReference>
<dbReference type="Proteomes" id="UP000254799">
    <property type="component" value="Unassembled WGS sequence"/>
</dbReference>
<evidence type="ECO:0000313" key="2">
    <source>
        <dbReference type="EMBL" id="SPX55322.1"/>
    </source>
</evidence>
<accession>A0A2X3FMC0</accession>
<evidence type="ECO:0000259" key="1">
    <source>
        <dbReference type="Pfam" id="PF23139"/>
    </source>
</evidence>
<evidence type="ECO:0000313" key="8">
    <source>
        <dbReference type="Proteomes" id="UP000255099"/>
    </source>
</evidence>
<gene>
    <name evidence="5" type="ORF">NCTC204_06913</name>
    <name evidence="4" type="ORF">NCTC8849_06581</name>
    <name evidence="2" type="ORF">NCTC9601_02500</name>
    <name evidence="3" type="ORF">NCTC9637_00112</name>
</gene>
<name>A0A2X3FMC0_KLEPN</name>
<dbReference type="AlphaFoldDB" id="A0A2X3FMC0"/>
<keyword evidence="4" id="KW-0378">Hydrolase</keyword>
<evidence type="ECO:0000313" key="4">
    <source>
        <dbReference type="EMBL" id="STU51491.1"/>
    </source>
</evidence>